<protein>
    <submittedName>
        <fullName evidence="2">Uncharacterized protein</fullName>
    </submittedName>
</protein>
<organism evidence="2 3">
    <name type="scientific">Castilleja foliolosa</name>
    <dbReference type="NCBI Taxonomy" id="1961234"/>
    <lineage>
        <taxon>Eukaryota</taxon>
        <taxon>Viridiplantae</taxon>
        <taxon>Streptophyta</taxon>
        <taxon>Embryophyta</taxon>
        <taxon>Tracheophyta</taxon>
        <taxon>Spermatophyta</taxon>
        <taxon>Magnoliopsida</taxon>
        <taxon>eudicotyledons</taxon>
        <taxon>Gunneridae</taxon>
        <taxon>Pentapetalae</taxon>
        <taxon>asterids</taxon>
        <taxon>lamiids</taxon>
        <taxon>Lamiales</taxon>
        <taxon>Orobanchaceae</taxon>
        <taxon>Pedicularideae</taxon>
        <taxon>Castillejinae</taxon>
        <taxon>Castilleja</taxon>
    </lineage>
</organism>
<feature type="compositionally biased region" description="Basic and acidic residues" evidence="1">
    <location>
        <begin position="96"/>
        <end position="139"/>
    </location>
</feature>
<dbReference type="EMBL" id="JAVIJP010000027">
    <property type="protein sequence ID" value="KAL3635996.1"/>
    <property type="molecule type" value="Genomic_DNA"/>
</dbReference>
<feature type="compositionally biased region" description="Polar residues" evidence="1">
    <location>
        <begin position="141"/>
        <end position="162"/>
    </location>
</feature>
<proteinExistence type="predicted"/>
<keyword evidence="3" id="KW-1185">Reference proteome</keyword>
<gene>
    <name evidence="2" type="ORF">CASFOL_020543</name>
</gene>
<name>A0ABD3D4R1_9LAMI</name>
<dbReference type="AlphaFoldDB" id="A0ABD3D4R1"/>
<sequence>MSAFTFKPVACRIPPEIGASSPNPKLSKVKMMNKQALPPLQVKGKENGQESLTVTSRREIMQVAAAASIGILSFLLPAPAEARPKNTTMRQKIMEKFEKLREKAGLSEPKDEGDEKSKVKDDEKETKPKPKNGSEEKKAQKQNGDISSGPTLPNIINGTKTTVEPILP</sequence>
<evidence type="ECO:0000256" key="1">
    <source>
        <dbReference type="SAM" id="MobiDB-lite"/>
    </source>
</evidence>
<accession>A0ABD3D4R1</accession>
<dbReference type="Proteomes" id="UP001632038">
    <property type="component" value="Unassembled WGS sequence"/>
</dbReference>
<evidence type="ECO:0000313" key="2">
    <source>
        <dbReference type="EMBL" id="KAL3635996.1"/>
    </source>
</evidence>
<feature type="region of interest" description="Disordered" evidence="1">
    <location>
        <begin position="96"/>
        <end position="168"/>
    </location>
</feature>
<evidence type="ECO:0000313" key="3">
    <source>
        <dbReference type="Proteomes" id="UP001632038"/>
    </source>
</evidence>
<reference evidence="3" key="1">
    <citation type="journal article" date="2024" name="IScience">
        <title>Strigolactones Initiate the Formation of Haustorium-like Structures in Castilleja.</title>
        <authorList>
            <person name="Buerger M."/>
            <person name="Peterson D."/>
            <person name="Chory J."/>
        </authorList>
    </citation>
    <scope>NUCLEOTIDE SEQUENCE [LARGE SCALE GENOMIC DNA]</scope>
</reference>
<comment type="caution">
    <text evidence="2">The sequence shown here is derived from an EMBL/GenBank/DDBJ whole genome shotgun (WGS) entry which is preliminary data.</text>
</comment>